<organism evidence="1 2">
    <name type="scientific">Paenibacillus vulneris</name>
    <dbReference type="NCBI Taxonomy" id="1133364"/>
    <lineage>
        <taxon>Bacteria</taxon>
        <taxon>Bacillati</taxon>
        <taxon>Bacillota</taxon>
        <taxon>Bacilli</taxon>
        <taxon>Bacillales</taxon>
        <taxon>Paenibacillaceae</taxon>
        <taxon>Paenibacillus</taxon>
    </lineage>
</organism>
<dbReference type="Proteomes" id="UP001597180">
    <property type="component" value="Unassembled WGS sequence"/>
</dbReference>
<gene>
    <name evidence="1" type="ORF">ACFQ4B_33085</name>
</gene>
<keyword evidence="2" id="KW-1185">Reference proteome</keyword>
<sequence length="63" mass="7339">MNGSKVRWLLPNDTYIEKQVSNISELLLLLQMVNVVSYEAMSYKIARIEMILDDPIWLAIILE</sequence>
<dbReference type="RefSeq" id="WP_345592529.1">
    <property type="nucleotide sequence ID" value="NZ_BAABJG010000035.1"/>
</dbReference>
<name>A0ABW3UZM6_9BACL</name>
<comment type="caution">
    <text evidence="1">The sequence shown here is derived from an EMBL/GenBank/DDBJ whole genome shotgun (WGS) entry which is preliminary data.</text>
</comment>
<proteinExistence type="predicted"/>
<evidence type="ECO:0000313" key="1">
    <source>
        <dbReference type="EMBL" id="MFD1224955.1"/>
    </source>
</evidence>
<accession>A0ABW3UZM6</accession>
<reference evidence="2" key="1">
    <citation type="journal article" date="2019" name="Int. J. Syst. Evol. Microbiol.">
        <title>The Global Catalogue of Microorganisms (GCM) 10K type strain sequencing project: providing services to taxonomists for standard genome sequencing and annotation.</title>
        <authorList>
            <consortium name="The Broad Institute Genomics Platform"/>
            <consortium name="The Broad Institute Genome Sequencing Center for Infectious Disease"/>
            <person name="Wu L."/>
            <person name="Ma J."/>
        </authorList>
    </citation>
    <scope>NUCLEOTIDE SEQUENCE [LARGE SCALE GENOMIC DNA]</scope>
    <source>
        <strain evidence="2">CCUG 53270</strain>
    </source>
</reference>
<evidence type="ECO:0000313" key="2">
    <source>
        <dbReference type="Proteomes" id="UP001597180"/>
    </source>
</evidence>
<protein>
    <submittedName>
        <fullName evidence="1">Uncharacterized protein</fullName>
    </submittedName>
</protein>
<dbReference type="EMBL" id="JBHTLU010000053">
    <property type="protein sequence ID" value="MFD1224955.1"/>
    <property type="molecule type" value="Genomic_DNA"/>
</dbReference>